<proteinExistence type="predicted"/>
<dbReference type="EMBL" id="JYDU01000086">
    <property type="protein sequence ID" value="KRX93596.1"/>
    <property type="molecule type" value="Genomic_DNA"/>
</dbReference>
<organism evidence="1 2">
    <name type="scientific">Trichinella pseudospiralis</name>
    <name type="common">Parasitic roundworm</name>
    <dbReference type="NCBI Taxonomy" id="6337"/>
    <lineage>
        <taxon>Eukaryota</taxon>
        <taxon>Metazoa</taxon>
        <taxon>Ecdysozoa</taxon>
        <taxon>Nematoda</taxon>
        <taxon>Enoplea</taxon>
        <taxon>Dorylaimia</taxon>
        <taxon>Trichinellida</taxon>
        <taxon>Trichinellidae</taxon>
        <taxon>Trichinella</taxon>
    </lineage>
</organism>
<sequence>MVFRAVAAVVARDYFAINSTSMESKAECRGKREGKIKCACHSLSVACLLDLKALFCYASSVGLVEAAAAAPAAPPPPPPVHTFENVIF</sequence>
<evidence type="ECO:0000313" key="1">
    <source>
        <dbReference type="EMBL" id="KRX93596.1"/>
    </source>
</evidence>
<comment type="caution">
    <text evidence="1">The sequence shown here is derived from an EMBL/GenBank/DDBJ whole genome shotgun (WGS) entry which is preliminary data.</text>
</comment>
<gene>
    <name evidence="1" type="ORF">T4E_6961</name>
</gene>
<evidence type="ECO:0000313" key="2">
    <source>
        <dbReference type="Proteomes" id="UP000054815"/>
    </source>
</evidence>
<dbReference type="Proteomes" id="UP000054815">
    <property type="component" value="Unassembled WGS sequence"/>
</dbReference>
<protein>
    <submittedName>
        <fullName evidence="1">Uncharacterized protein</fullName>
    </submittedName>
</protein>
<dbReference type="AlphaFoldDB" id="A0A0V0Y0N6"/>
<reference evidence="1 2" key="1">
    <citation type="submission" date="2015-01" db="EMBL/GenBank/DDBJ databases">
        <title>Evolution of Trichinella species and genotypes.</title>
        <authorList>
            <person name="Korhonen P.K."/>
            <person name="Edoardo P."/>
            <person name="Giuseppe L.R."/>
            <person name="Gasser R.B."/>
        </authorList>
    </citation>
    <scope>NUCLEOTIDE SEQUENCE [LARGE SCALE GENOMIC DNA]</scope>
    <source>
        <strain evidence="1">ISS141</strain>
    </source>
</reference>
<name>A0A0V0Y0N6_TRIPS</name>
<accession>A0A0V0Y0N6</accession>